<dbReference type="GO" id="GO:0005789">
    <property type="term" value="C:endoplasmic reticulum membrane"/>
    <property type="evidence" value="ECO:0007669"/>
    <property type="project" value="UniProtKB-SubCell"/>
</dbReference>
<evidence type="ECO:0000256" key="1">
    <source>
        <dbReference type="ARBA" id="ARBA00004141"/>
    </source>
</evidence>
<keyword evidence="5" id="KW-0256">Endoplasmic reticulum</keyword>
<keyword evidence="6" id="KW-1185">Reference proteome</keyword>
<feature type="transmembrane region" description="Helical" evidence="5">
    <location>
        <begin position="12"/>
        <end position="33"/>
    </location>
</feature>
<dbReference type="GeneID" id="108621926"/>
<evidence type="ECO:0000313" key="6">
    <source>
        <dbReference type="Proteomes" id="UP000694925"/>
    </source>
</evidence>
<dbReference type="KEGG" id="ccal:108621926"/>
<comment type="pathway">
    <text evidence="5">Protein modification; protein glycosylation.</text>
</comment>
<evidence type="ECO:0000256" key="5">
    <source>
        <dbReference type="RuleBase" id="RU365084"/>
    </source>
</evidence>
<comment type="similarity">
    <text evidence="5">Belongs to the DPM2 family.</text>
</comment>
<accession>A0AAJ7IRD1</accession>
<keyword evidence="2 5" id="KW-0812">Transmembrane</keyword>
<name>A0AAJ7IRD1_9HYME</name>
<reference evidence="7" key="1">
    <citation type="submission" date="2025-08" db="UniProtKB">
        <authorList>
            <consortium name="RefSeq"/>
        </authorList>
    </citation>
    <scope>IDENTIFICATION</scope>
    <source>
        <tissue evidence="7">Whole body</tissue>
    </source>
</reference>
<comment type="function">
    <text evidence="5">Regulatory subunit of the dolichol-phosphate mannose (DPM) synthase complex; essential for the ER localization.</text>
</comment>
<evidence type="ECO:0000256" key="3">
    <source>
        <dbReference type="ARBA" id="ARBA00022989"/>
    </source>
</evidence>
<keyword evidence="3 5" id="KW-1133">Transmembrane helix</keyword>
<dbReference type="RefSeq" id="XP_017875024.1">
    <property type="nucleotide sequence ID" value="XM_018019535.2"/>
</dbReference>
<organism evidence="6 7">
    <name type="scientific">Ceratina calcarata</name>
    <dbReference type="NCBI Taxonomy" id="156304"/>
    <lineage>
        <taxon>Eukaryota</taxon>
        <taxon>Metazoa</taxon>
        <taxon>Ecdysozoa</taxon>
        <taxon>Arthropoda</taxon>
        <taxon>Hexapoda</taxon>
        <taxon>Insecta</taxon>
        <taxon>Pterygota</taxon>
        <taxon>Neoptera</taxon>
        <taxon>Endopterygota</taxon>
        <taxon>Hymenoptera</taxon>
        <taxon>Apocrita</taxon>
        <taxon>Aculeata</taxon>
        <taxon>Apoidea</taxon>
        <taxon>Anthophila</taxon>
        <taxon>Apidae</taxon>
        <taxon>Ceratina</taxon>
        <taxon>Zadontomerus</taxon>
    </lineage>
</organism>
<keyword evidence="4 5" id="KW-0472">Membrane</keyword>
<evidence type="ECO:0000313" key="7">
    <source>
        <dbReference type="RefSeq" id="XP_017875024.1"/>
    </source>
</evidence>
<proteinExistence type="inferred from homology"/>
<dbReference type="InterPro" id="IPR009914">
    <property type="entry name" value="DPM2"/>
</dbReference>
<dbReference type="GO" id="GO:0030234">
    <property type="term" value="F:enzyme regulator activity"/>
    <property type="evidence" value="ECO:0007669"/>
    <property type="project" value="UniProtKB-UniRule"/>
</dbReference>
<sequence length="93" mass="10545">MFNSDRKKGQAILIVTAILFSYYTISVIGLPFIENDRVRAFFAHHGIALMVPAISGLCFIGGLVLFTIYHVKPYFSYKPNKRHEPQSVNQKQA</sequence>
<comment type="subunit">
    <text evidence="5">Component of the dolichol-phosphate mannose (DPM) synthase complex.</text>
</comment>
<gene>
    <name evidence="7" type="primary">LOC108621926</name>
</gene>
<dbReference type="Pfam" id="PF07297">
    <property type="entry name" value="DPM2"/>
    <property type="match status" value="1"/>
</dbReference>
<dbReference type="AlphaFoldDB" id="A0AAJ7IRD1"/>
<evidence type="ECO:0000256" key="2">
    <source>
        <dbReference type="ARBA" id="ARBA00022692"/>
    </source>
</evidence>
<evidence type="ECO:0000256" key="4">
    <source>
        <dbReference type="ARBA" id="ARBA00023136"/>
    </source>
</evidence>
<dbReference type="Proteomes" id="UP000694925">
    <property type="component" value="Unplaced"/>
</dbReference>
<protein>
    <recommendedName>
        <fullName evidence="5">Dolichol phosphate-mannose biosynthesis regulatory protein</fullName>
    </recommendedName>
</protein>
<comment type="subcellular location">
    <subcellularLocation>
        <location evidence="5">Endoplasmic reticulum membrane</location>
        <topology evidence="5">Multi-pass membrane protein</topology>
    </subcellularLocation>
    <subcellularLocation>
        <location evidence="1">Membrane</location>
        <topology evidence="1">Multi-pass membrane protein</topology>
    </subcellularLocation>
</comment>
<dbReference type="CTD" id="8818"/>
<dbReference type="GO" id="GO:0180047">
    <property type="term" value="P:dolichol phosphate mannose biosynthetic process"/>
    <property type="evidence" value="ECO:0007669"/>
    <property type="project" value="InterPro"/>
</dbReference>
<feature type="transmembrane region" description="Helical" evidence="5">
    <location>
        <begin position="45"/>
        <end position="71"/>
    </location>
</feature>